<evidence type="ECO:0000256" key="5">
    <source>
        <dbReference type="ARBA" id="ARBA00038359"/>
    </source>
</evidence>
<dbReference type="Proteomes" id="UP000800035">
    <property type="component" value="Unassembled WGS sequence"/>
</dbReference>
<protein>
    <recommendedName>
        <fullName evidence="8">Rhodopsin domain-containing protein</fullName>
    </recommendedName>
</protein>
<feature type="transmembrane region" description="Helical" evidence="7">
    <location>
        <begin position="247"/>
        <end position="270"/>
    </location>
</feature>
<dbReference type="AlphaFoldDB" id="A0A6A5TS08"/>
<evidence type="ECO:0000313" key="10">
    <source>
        <dbReference type="Proteomes" id="UP000800035"/>
    </source>
</evidence>
<feature type="transmembrane region" description="Helical" evidence="7">
    <location>
        <begin position="49"/>
        <end position="69"/>
    </location>
</feature>
<dbReference type="GO" id="GO:0016020">
    <property type="term" value="C:membrane"/>
    <property type="evidence" value="ECO:0007669"/>
    <property type="project" value="UniProtKB-SubCell"/>
</dbReference>
<accession>A0A6A5TS08</accession>
<dbReference type="PANTHER" id="PTHR33048">
    <property type="entry name" value="PTH11-LIKE INTEGRAL MEMBRANE PROTEIN (AFU_ORTHOLOGUE AFUA_5G11245)"/>
    <property type="match status" value="1"/>
</dbReference>
<gene>
    <name evidence="9" type="ORF">CC80DRAFT_115359</name>
</gene>
<evidence type="ECO:0000259" key="8">
    <source>
        <dbReference type="Pfam" id="PF20684"/>
    </source>
</evidence>
<dbReference type="InterPro" id="IPR049326">
    <property type="entry name" value="Rhodopsin_dom_fungi"/>
</dbReference>
<proteinExistence type="inferred from homology"/>
<dbReference type="EMBL" id="ML976997">
    <property type="protein sequence ID" value="KAF1954760.1"/>
    <property type="molecule type" value="Genomic_DNA"/>
</dbReference>
<keyword evidence="10" id="KW-1185">Reference proteome</keyword>
<feature type="compositionally biased region" description="Low complexity" evidence="6">
    <location>
        <begin position="291"/>
        <end position="301"/>
    </location>
</feature>
<name>A0A6A5TS08_9PLEO</name>
<feature type="compositionally biased region" description="Basic and acidic residues" evidence="6">
    <location>
        <begin position="302"/>
        <end position="311"/>
    </location>
</feature>
<dbReference type="OrthoDB" id="4682787at2759"/>
<comment type="subcellular location">
    <subcellularLocation>
        <location evidence="1">Membrane</location>
        <topology evidence="1">Multi-pass membrane protein</topology>
    </subcellularLocation>
</comment>
<feature type="transmembrane region" description="Helical" evidence="7">
    <location>
        <begin position="20"/>
        <end position="37"/>
    </location>
</feature>
<feature type="transmembrane region" description="Helical" evidence="7">
    <location>
        <begin position="125"/>
        <end position="146"/>
    </location>
</feature>
<keyword evidence="2 7" id="KW-0812">Transmembrane</keyword>
<feature type="compositionally biased region" description="Basic and acidic residues" evidence="6">
    <location>
        <begin position="339"/>
        <end position="349"/>
    </location>
</feature>
<evidence type="ECO:0000256" key="1">
    <source>
        <dbReference type="ARBA" id="ARBA00004141"/>
    </source>
</evidence>
<feature type="domain" description="Rhodopsin" evidence="8">
    <location>
        <begin position="33"/>
        <end position="271"/>
    </location>
</feature>
<comment type="similarity">
    <text evidence="5">Belongs to the SAT4 family.</text>
</comment>
<evidence type="ECO:0000256" key="2">
    <source>
        <dbReference type="ARBA" id="ARBA00022692"/>
    </source>
</evidence>
<feature type="transmembrane region" description="Helical" evidence="7">
    <location>
        <begin position="207"/>
        <end position="227"/>
    </location>
</feature>
<reference evidence="9" key="1">
    <citation type="journal article" date="2020" name="Stud. Mycol.">
        <title>101 Dothideomycetes genomes: a test case for predicting lifestyles and emergence of pathogens.</title>
        <authorList>
            <person name="Haridas S."/>
            <person name="Albert R."/>
            <person name="Binder M."/>
            <person name="Bloem J."/>
            <person name="Labutti K."/>
            <person name="Salamov A."/>
            <person name="Andreopoulos B."/>
            <person name="Baker S."/>
            <person name="Barry K."/>
            <person name="Bills G."/>
            <person name="Bluhm B."/>
            <person name="Cannon C."/>
            <person name="Castanera R."/>
            <person name="Culley D."/>
            <person name="Daum C."/>
            <person name="Ezra D."/>
            <person name="Gonzalez J."/>
            <person name="Henrissat B."/>
            <person name="Kuo A."/>
            <person name="Liang C."/>
            <person name="Lipzen A."/>
            <person name="Lutzoni F."/>
            <person name="Magnuson J."/>
            <person name="Mondo S."/>
            <person name="Nolan M."/>
            <person name="Ohm R."/>
            <person name="Pangilinan J."/>
            <person name="Park H.-J."/>
            <person name="Ramirez L."/>
            <person name="Alfaro M."/>
            <person name="Sun H."/>
            <person name="Tritt A."/>
            <person name="Yoshinaga Y."/>
            <person name="Zwiers L.-H."/>
            <person name="Turgeon B."/>
            <person name="Goodwin S."/>
            <person name="Spatafora J."/>
            <person name="Crous P."/>
            <person name="Grigoriev I."/>
        </authorList>
    </citation>
    <scope>NUCLEOTIDE SEQUENCE</scope>
    <source>
        <strain evidence="9">CBS 675.92</strain>
    </source>
</reference>
<sequence>MMALSEVKLARIGEQLESIAIAFLTLSWLFIGLRIYTRTCIRFSFGWDDFAMIVAGMVFTVFCSCVLYIEARGGGTHVTSIAQLDDLTKWVIASEASYIITIFVLKISLAIFFMRIVVEQWHRALVYTTVAICAISSISAFFYAIFRCGPDVAHYASLQLQNACMSRTVDRFFAYQQAAFAFLTDCVFVVLPVIFLWNANMERRSKVLVGLILSLATVGCICSAIRFQYVDGLTDVRDFFWSATNVSIWSTIEPGTGIIAGSMAALRPLLKQAFATARFIRSTILQSHKTSNGSSQQQQSGRESHVDAEWRRARHQYQHRGDTNTDIESQNGDGGLIEMRSDSSKKGGSTEDILPSGRCREV</sequence>
<dbReference type="Pfam" id="PF20684">
    <property type="entry name" value="Fung_rhodopsin"/>
    <property type="match status" value="1"/>
</dbReference>
<dbReference type="PANTHER" id="PTHR33048:SF96">
    <property type="entry name" value="INTEGRAL MEMBRANE PROTEIN"/>
    <property type="match status" value="1"/>
</dbReference>
<feature type="transmembrane region" description="Helical" evidence="7">
    <location>
        <begin position="175"/>
        <end position="195"/>
    </location>
</feature>
<keyword evidence="4 7" id="KW-0472">Membrane</keyword>
<keyword evidence="3 7" id="KW-1133">Transmembrane helix</keyword>
<evidence type="ECO:0000256" key="6">
    <source>
        <dbReference type="SAM" id="MobiDB-lite"/>
    </source>
</evidence>
<evidence type="ECO:0000256" key="7">
    <source>
        <dbReference type="SAM" id="Phobius"/>
    </source>
</evidence>
<feature type="region of interest" description="Disordered" evidence="6">
    <location>
        <begin position="287"/>
        <end position="362"/>
    </location>
</feature>
<dbReference type="InterPro" id="IPR052337">
    <property type="entry name" value="SAT4-like"/>
</dbReference>
<evidence type="ECO:0000256" key="3">
    <source>
        <dbReference type="ARBA" id="ARBA00022989"/>
    </source>
</evidence>
<evidence type="ECO:0000256" key="4">
    <source>
        <dbReference type="ARBA" id="ARBA00023136"/>
    </source>
</evidence>
<evidence type="ECO:0000313" key="9">
    <source>
        <dbReference type="EMBL" id="KAF1954760.1"/>
    </source>
</evidence>
<organism evidence="9 10">
    <name type="scientific">Byssothecium circinans</name>
    <dbReference type="NCBI Taxonomy" id="147558"/>
    <lineage>
        <taxon>Eukaryota</taxon>
        <taxon>Fungi</taxon>
        <taxon>Dikarya</taxon>
        <taxon>Ascomycota</taxon>
        <taxon>Pezizomycotina</taxon>
        <taxon>Dothideomycetes</taxon>
        <taxon>Pleosporomycetidae</taxon>
        <taxon>Pleosporales</taxon>
        <taxon>Massarineae</taxon>
        <taxon>Massarinaceae</taxon>
        <taxon>Byssothecium</taxon>
    </lineage>
</organism>
<feature type="transmembrane region" description="Helical" evidence="7">
    <location>
        <begin position="96"/>
        <end position="118"/>
    </location>
</feature>